<dbReference type="InterPro" id="IPR013373">
    <property type="entry name" value="Flagellin/pilin_N_arc"/>
</dbReference>
<evidence type="ECO:0000313" key="4">
    <source>
        <dbReference type="Proteomes" id="UP001257060"/>
    </source>
</evidence>
<evidence type="ECO:0000259" key="2">
    <source>
        <dbReference type="Pfam" id="PF07790"/>
    </source>
</evidence>
<dbReference type="NCBIfam" id="TIGR02537">
    <property type="entry name" value="arch_flag_Nterm"/>
    <property type="match status" value="1"/>
</dbReference>
<reference evidence="3 4" key="1">
    <citation type="submission" date="2022-06" db="EMBL/GenBank/DDBJ databases">
        <title>Halogeometricum sp. a new haloarchaeum isolate from saline soil.</title>
        <authorList>
            <person name="Strakova D."/>
            <person name="Galisteo C."/>
            <person name="Sanchez-Porro C."/>
            <person name="Ventosa A."/>
        </authorList>
    </citation>
    <scope>NUCLEOTIDE SEQUENCE [LARGE SCALE GENOMIC DNA]</scope>
    <source>
        <strain evidence="3 4">S1BR25-6</strain>
    </source>
</reference>
<name>A0ABU2GH90_9EURY</name>
<protein>
    <submittedName>
        <fullName evidence="3">Type IV pilin N-terminal domain-containing protein</fullName>
    </submittedName>
</protein>
<accession>A0ABU2GH90</accession>
<dbReference type="InterPro" id="IPR012859">
    <property type="entry name" value="Pilin_N_archaeal"/>
</dbReference>
<feature type="domain" description="Archaeal Type IV pilin N-terminal" evidence="2">
    <location>
        <begin position="12"/>
        <end position="89"/>
    </location>
</feature>
<evidence type="ECO:0000256" key="1">
    <source>
        <dbReference type="SAM" id="Phobius"/>
    </source>
</evidence>
<dbReference type="PANTHER" id="PTHR38138">
    <property type="entry name" value="VNG6441H"/>
    <property type="match status" value="1"/>
</dbReference>
<feature type="transmembrane region" description="Helical" evidence="1">
    <location>
        <begin position="20"/>
        <end position="39"/>
    </location>
</feature>
<keyword evidence="1" id="KW-0472">Membrane</keyword>
<proteinExistence type="predicted"/>
<keyword evidence="1" id="KW-0812">Transmembrane</keyword>
<dbReference type="EMBL" id="JAMQOP010000003">
    <property type="protein sequence ID" value="MDS0300166.1"/>
    <property type="molecule type" value="Genomic_DNA"/>
</dbReference>
<keyword evidence="4" id="KW-1185">Reference proteome</keyword>
<comment type="caution">
    <text evidence="3">The sequence shown here is derived from an EMBL/GenBank/DDBJ whole genome shotgun (WGS) entry which is preliminary data.</text>
</comment>
<keyword evidence="1" id="KW-1133">Transmembrane helix</keyword>
<gene>
    <name evidence="3" type="ORF">NDI76_15575</name>
</gene>
<sequence>MKLFEAFRTDNRAVSPVLGVALLIAMTVILAGVVGYVALGVDADSANAPSASLKFTEETVSSVDKVYMHHKGGPVLDGANVVAKVEGTGTPMTISGDVATGSKTEVATAVDPGDVVSIVWQDPNSDREVLLAEYVVE</sequence>
<organism evidence="3 4">
    <name type="scientific">Halogeometricum salsisoli</name>
    <dbReference type="NCBI Taxonomy" id="2950536"/>
    <lineage>
        <taxon>Archaea</taxon>
        <taxon>Methanobacteriati</taxon>
        <taxon>Methanobacteriota</taxon>
        <taxon>Stenosarchaea group</taxon>
        <taxon>Halobacteria</taxon>
        <taxon>Halobacteriales</taxon>
        <taxon>Haloferacaceae</taxon>
        <taxon>Halogeometricum</taxon>
    </lineage>
</organism>
<dbReference type="Pfam" id="PF07790">
    <property type="entry name" value="Pilin_N"/>
    <property type="match status" value="1"/>
</dbReference>
<evidence type="ECO:0000313" key="3">
    <source>
        <dbReference type="EMBL" id="MDS0300166.1"/>
    </source>
</evidence>
<dbReference type="PANTHER" id="PTHR38138:SF1">
    <property type="entry name" value="ARCHAEAL TYPE IV PILIN N-TERMINAL DOMAIN-CONTAINING PROTEIN"/>
    <property type="match status" value="1"/>
</dbReference>
<dbReference type="RefSeq" id="WP_310925059.1">
    <property type="nucleotide sequence ID" value="NZ_JAMQOP010000003.1"/>
</dbReference>
<dbReference type="Proteomes" id="UP001257060">
    <property type="component" value="Unassembled WGS sequence"/>
</dbReference>